<feature type="chain" id="PRO_5041266948" description="Secreted protein" evidence="1">
    <location>
        <begin position="27"/>
        <end position="201"/>
    </location>
</feature>
<dbReference type="Proteomes" id="UP001176961">
    <property type="component" value="Unassembled WGS sequence"/>
</dbReference>
<keyword evidence="3" id="KW-1185">Reference proteome</keyword>
<keyword evidence="1" id="KW-0732">Signal</keyword>
<proteinExistence type="predicted"/>
<evidence type="ECO:0000256" key="1">
    <source>
        <dbReference type="SAM" id="SignalP"/>
    </source>
</evidence>
<reference evidence="2" key="1">
    <citation type="submission" date="2023-07" db="EMBL/GenBank/DDBJ databases">
        <authorList>
            <consortium name="CYATHOMIX"/>
        </authorList>
    </citation>
    <scope>NUCLEOTIDE SEQUENCE</scope>
    <source>
        <strain evidence="2">N/A</strain>
    </source>
</reference>
<evidence type="ECO:0000313" key="3">
    <source>
        <dbReference type="Proteomes" id="UP001176961"/>
    </source>
</evidence>
<evidence type="ECO:0008006" key="4">
    <source>
        <dbReference type="Google" id="ProtNLM"/>
    </source>
</evidence>
<sequence>MNTYGSCASLTCGMFYCAAFILGVSSLDPRKDKEIPRENCNKQHPNCYGNEMIEEYRVQFRHEITETCQAKYPQMRGHELLYNCWTECHTWWPLKHSGVDPPTTVQRDVFVIKARHLNASLTMTIGAPRRTTSKASKLHANLAATRFGSNPLLITHRQRILKERKVLKLKRCGTLPVRVARHVSDLLQLIRIMKGKRSYYG</sequence>
<comment type="caution">
    <text evidence="2">The sequence shown here is derived from an EMBL/GenBank/DDBJ whole genome shotgun (WGS) entry which is preliminary data.</text>
</comment>
<evidence type="ECO:0000313" key="2">
    <source>
        <dbReference type="EMBL" id="CAJ0592563.1"/>
    </source>
</evidence>
<protein>
    <recommendedName>
        <fullName evidence="4">Secreted protein</fullName>
    </recommendedName>
</protein>
<name>A0AA36DSH3_CYLNA</name>
<feature type="signal peptide" evidence="1">
    <location>
        <begin position="1"/>
        <end position="26"/>
    </location>
</feature>
<accession>A0AA36DSH3</accession>
<organism evidence="2 3">
    <name type="scientific">Cylicocyclus nassatus</name>
    <name type="common">Nematode worm</name>
    <dbReference type="NCBI Taxonomy" id="53992"/>
    <lineage>
        <taxon>Eukaryota</taxon>
        <taxon>Metazoa</taxon>
        <taxon>Ecdysozoa</taxon>
        <taxon>Nematoda</taxon>
        <taxon>Chromadorea</taxon>
        <taxon>Rhabditida</taxon>
        <taxon>Rhabditina</taxon>
        <taxon>Rhabditomorpha</taxon>
        <taxon>Strongyloidea</taxon>
        <taxon>Strongylidae</taxon>
        <taxon>Cylicocyclus</taxon>
    </lineage>
</organism>
<dbReference type="EMBL" id="CATQJL010000112">
    <property type="protein sequence ID" value="CAJ0592563.1"/>
    <property type="molecule type" value="Genomic_DNA"/>
</dbReference>
<gene>
    <name evidence="2" type="ORF">CYNAS_LOCUS4546</name>
</gene>
<dbReference type="AlphaFoldDB" id="A0AA36DSH3"/>